<dbReference type="AlphaFoldDB" id="A0A8B8B8I8"/>
<feature type="compositionally biased region" description="Polar residues" evidence="29">
    <location>
        <begin position="1021"/>
        <end position="1032"/>
    </location>
</feature>
<keyword evidence="9" id="KW-0808">Transferase</keyword>
<feature type="compositionally biased region" description="Basic and acidic residues" evidence="29">
    <location>
        <begin position="1143"/>
        <end position="1163"/>
    </location>
</feature>
<feature type="compositionally biased region" description="Basic and acidic residues" evidence="29">
    <location>
        <begin position="570"/>
        <end position="581"/>
    </location>
</feature>
<dbReference type="SMART" id="SM00513">
    <property type="entry name" value="SAP"/>
    <property type="match status" value="1"/>
</dbReference>
<dbReference type="Pfam" id="PF00025">
    <property type="entry name" value="Arf"/>
    <property type="match status" value="1"/>
</dbReference>
<dbReference type="UniPathway" id="UPA00143"/>
<comment type="subcellular location">
    <subcellularLocation>
        <location evidence="3">Golgi apparatus</location>
    </subcellularLocation>
    <subcellularLocation>
        <location evidence="2">Nucleus</location>
    </subcellularLocation>
</comment>
<comment type="similarity">
    <text evidence="5">Belongs to the RAD18 family.</text>
</comment>
<keyword evidence="13" id="KW-0227">DNA damage</keyword>
<keyword evidence="10" id="KW-0449">Lipoprotein</keyword>
<evidence type="ECO:0000256" key="21">
    <source>
        <dbReference type="ARBA" id="ARBA00023134"/>
    </source>
</evidence>
<evidence type="ECO:0000256" key="15">
    <source>
        <dbReference type="ARBA" id="ARBA00022786"/>
    </source>
</evidence>
<sequence length="1181" mass="132992">MGLTISGLFNRLFGKKAMRILMVGLDAAGKTTILYKLKLGEIVTTIPTIGFNVETVEYKNISFTVWDVGGQDKIRPLWRHYFQNTHGLIFVVDSNDRERVEEARAELKKMLEEDELRDAILLVFANKQDLPNAMSASEITEKLGLSALRGRKMLASKAFKMVPKTLNSPKEWSYREMKEIDSLLRCPICFDFMHTAMLIPECSHTFCSFCIRQHLSHTNQCPVCNHGACENNLRNNRLVDDLILQFKSIRSLLLEATKKQSYGKEDSSQQMNKTVLQETKPTNDFPVLKKRKLPAINDDVIDLISEDGEEKEDPGSLGNKENDLGVDLEILTPRAKSSALVSERDRESATPTNQRSSLQGMFSPSPKQMVPCPVCRISLRESAMNDHLDVCLAGSEKKSALRKHTPKRKPMAKLVYNLMSERDIKKKLKELGLSTAGDKKTLIRRHHDFVMLYNSECDSFKPRSVPEIVKEVEKMEEIRLKNMTDKNRLVIEKNSSPATIEKAQKIYMKKHKSHFSNLIAETKKRMREKNVKKGESSEGKEKGEGSETESSVTGASDTGTEWSVSESEGEERSRSSRRERNVVAGAETSVTEASDTGTEWSVSESEGEERSRSSRREREVGEETSVTEASDTGIELAESGSESEGVQRSNQGKTNAGEGTGQGEGESVSEDQAKDATDVFSQCEAEVDNRPRSRRQRGKALDLVDEDVEMETTCGDDVAVNTSCGDSDVEIVSVNSDSENGESISQKKKAKSRITKLKPDECNKHVVRCCDDDESESRRNKVKASKGAKKIKENVVENSQIYSNTETNEKSRRRSTRNQNKLESNKIMENESLPELVQSNCRSLRSRKSSVKEKTVDQSNVKTLEGTQNTDHLENNPSSCKTRRSIRKSQSGVKSSKTRNSCEEEVHVENTSEEILEETNSKSQDEYEDFPEGKSDSLTQADNMDTSPVLQRKNYIEKKNLKKGKTVPQRKGKSEPKQKLHNKKELIERLQDDDDENKLSRSETENEEEESVREEEGQKESTGQTEHAINTNSQSVKSSSVDDTVSCDSKSVVMQTTPNGKSESMSSKAQDDEDVDDSLQVDETPVKDYDVENFSTLWPALSGELDVPGDRTHHLSGVSTKSDRSDCSDLSTVFSPIKNIKDVEERESSEKLPVRREISQKFENKKRKRISESSSRKRRRR</sequence>
<feature type="region of interest" description="Disordered" evidence="29">
    <location>
        <begin position="772"/>
        <end position="1087"/>
    </location>
</feature>
<evidence type="ECO:0000256" key="1">
    <source>
        <dbReference type="ARBA" id="ARBA00000900"/>
    </source>
</evidence>
<dbReference type="PROSITE" id="PS51417">
    <property type="entry name" value="ARF"/>
    <property type="match status" value="1"/>
</dbReference>
<feature type="region of interest" description="Disordered" evidence="29">
    <location>
        <begin position="733"/>
        <end position="752"/>
    </location>
</feature>
<dbReference type="InterPro" id="IPR013083">
    <property type="entry name" value="Znf_RING/FYVE/PHD"/>
</dbReference>
<feature type="compositionally biased region" description="Polar residues" evidence="29">
    <location>
        <begin position="349"/>
        <end position="365"/>
    </location>
</feature>
<dbReference type="InterPro" id="IPR001841">
    <property type="entry name" value="Znf_RING"/>
</dbReference>
<comment type="similarity">
    <text evidence="6">Belongs to the small GTPase superfamily. Arf family.</text>
</comment>
<dbReference type="GO" id="GO:0061630">
    <property type="term" value="F:ubiquitin protein ligase activity"/>
    <property type="evidence" value="ECO:0007669"/>
    <property type="project" value="UniProtKB-EC"/>
</dbReference>
<feature type="compositionally biased region" description="Basic and acidic residues" evidence="29">
    <location>
        <begin position="608"/>
        <end position="621"/>
    </location>
</feature>
<evidence type="ECO:0000256" key="27">
    <source>
        <dbReference type="PIRSR" id="PIRSR606689-2"/>
    </source>
</evidence>
<accession>A0A8B8B8I8</accession>
<feature type="compositionally biased region" description="Acidic residues" evidence="29">
    <location>
        <begin position="1071"/>
        <end position="1080"/>
    </location>
</feature>
<keyword evidence="12 26" id="KW-0547">Nucleotide-binding</keyword>
<keyword evidence="23" id="KW-0539">Nucleus</keyword>
<feature type="domain" description="RING-type" evidence="30">
    <location>
        <begin position="186"/>
        <end position="225"/>
    </location>
</feature>
<feature type="compositionally biased region" description="Polar residues" evidence="29">
    <location>
        <begin position="936"/>
        <end position="949"/>
    </location>
</feature>
<dbReference type="InterPro" id="IPR006689">
    <property type="entry name" value="Small_GTPase_ARF/SAR"/>
</dbReference>
<evidence type="ECO:0000256" key="2">
    <source>
        <dbReference type="ARBA" id="ARBA00004123"/>
    </source>
</evidence>
<proteinExistence type="inferred from homology"/>
<reference evidence="33" key="1">
    <citation type="submission" date="2025-08" db="UniProtKB">
        <authorList>
            <consortium name="RefSeq"/>
        </authorList>
    </citation>
    <scope>IDENTIFICATION</scope>
    <source>
        <tissue evidence="33">Whole sample</tissue>
    </source>
</reference>
<feature type="compositionally biased region" description="Basic and acidic residues" evidence="29">
    <location>
        <begin position="972"/>
        <end position="990"/>
    </location>
</feature>
<keyword evidence="18" id="KW-0653">Protein transport</keyword>
<feature type="binding site" evidence="27">
    <location>
        <position position="31"/>
    </location>
    <ligand>
        <name>Mg(2+)</name>
        <dbReference type="ChEBI" id="CHEBI:18420"/>
    </ligand>
</feature>
<dbReference type="InterPro" id="IPR027417">
    <property type="entry name" value="P-loop_NTPase"/>
</dbReference>
<keyword evidence="22" id="KW-0234">DNA repair</keyword>
<evidence type="ECO:0000256" key="3">
    <source>
        <dbReference type="ARBA" id="ARBA00004555"/>
    </source>
</evidence>
<dbReference type="SMART" id="SM00178">
    <property type="entry name" value="SAR"/>
    <property type="match status" value="1"/>
</dbReference>
<evidence type="ECO:0000313" key="32">
    <source>
        <dbReference type="Proteomes" id="UP000694844"/>
    </source>
</evidence>
<evidence type="ECO:0000256" key="12">
    <source>
        <dbReference type="ARBA" id="ARBA00022741"/>
    </source>
</evidence>
<dbReference type="InterPro" id="IPR017907">
    <property type="entry name" value="Znf_RING_CS"/>
</dbReference>
<dbReference type="GO" id="GO:0003924">
    <property type="term" value="F:GTPase activity"/>
    <property type="evidence" value="ECO:0007669"/>
    <property type="project" value="InterPro"/>
</dbReference>
<dbReference type="FunFam" id="3.30.40.10:FF:000172">
    <property type="entry name" value="E3 ubiquitin-protein ligase RAD18"/>
    <property type="match status" value="1"/>
</dbReference>
<dbReference type="GO" id="GO:0005634">
    <property type="term" value="C:nucleus"/>
    <property type="evidence" value="ECO:0007669"/>
    <property type="project" value="UniProtKB-SubCell"/>
</dbReference>
<evidence type="ECO:0000256" key="10">
    <source>
        <dbReference type="ARBA" id="ARBA00022707"/>
    </source>
</evidence>
<dbReference type="SMART" id="SM00175">
    <property type="entry name" value="RAB"/>
    <property type="match status" value="1"/>
</dbReference>
<feature type="region of interest" description="Disordered" evidence="29">
    <location>
        <begin position="1143"/>
        <end position="1181"/>
    </location>
</feature>
<feature type="compositionally biased region" description="Basic residues" evidence="29">
    <location>
        <begin position="780"/>
        <end position="789"/>
    </location>
</feature>
<dbReference type="GO" id="GO:0015031">
    <property type="term" value="P:protein transport"/>
    <property type="evidence" value="ECO:0007669"/>
    <property type="project" value="UniProtKB-KW"/>
</dbReference>
<dbReference type="EC" id="2.3.2.27" evidence="7"/>
<dbReference type="SMART" id="SM00177">
    <property type="entry name" value="ARF"/>
    <property type="match status" value="1"/>
</dbReference>
<dbReference type="RefSeq" id="XP_022299381.1">
    <property type="nucleotide sequence ID" value="XM_022443673.1"/>
</dbReference>
<feature type="compositionally biased region" description="Polar residues" evidence="29">
    <location>
        <begin position="640"/>
        <end position="654"/>
    </location>
</feature>
<dbReference type="Gene3D" id="3.30.40.10">
    <property type="entry name" value="Zinc/RING finger domain, C3HC4 (zinc finger)"/>
    <property type="match status" value="1"/>
</dbReference>
<feature type="compositionally biased region" description="Polar residues" evidence="29">
    <location>
        <begin position="733"/>
        <end position="744"/>
    </location>
</feature>
<dbReference type="SUPFAM" id="SSF52540">
    <property type="entry name" value="P-loop containing nucleoside triphosphate hydrolases"/>
    <property type="match status" value="1"/>
</dbReference>
<dbReference type="InterPro" id="IPR045872">
    <property type="entry name" value="Arf1-5-like"/>
</dbReference>
<gene>
    <name evidence="33" type="primary">LOC111108105</name>
</gene>
<feature type="region of interest" description="Disordered" evidence="29">
    <location>
        <begin position="1105"/>
        <end position="1130"/>
    </location>
</feature>
<evidence type="ECO:0000259" key="30">
    <source>
        <dbReference type="PROSITE" id="PS50089"/>
    </source>
</evidence>
<keyword evidence="17" id="KW-0931">ER-Golgi transport</keyword>
<dbReference type="Gene3D" id="3.30.160.60">
    <property type="entry name" value="Classic Zinc Finger"/>
    <property type="match status" value="1"/>
</dbReference>
<dbReference type="InterPro" id="IPR003034">
    <property type="entry name" value="SAP_dom"/>
</dbReference>
<feature type="compositionally biased region" description="Polar residues" evidence="29">
    <location>
        <begin position="1054"/>
        <end position="1068"/>
    </location>
</feature>
<evidence type="ECO:0000256" key="14">
    <source>
        <dbReference type="ARBA" id="ARBA00022771"/>
    </source>
</evidence>
<evidence type="ECO:0000259" key="31">
    <source>
        <dbReference type="PROSITE" id="PS50800"/>
    </source>
</evidence>
<dbReference type="GO" id="GO:0003697">
    <property type="term" value="F:single-stranded DNA binding"/>
    <property type="evidence" value="ECO:0007669"/>
    <property type="project" value="InterPro"/>
</dbReference>
<evidence type="ECO:0000256" key="8">
    <source>
        <dbReference type="ARBA" id="ARBA00022448"/>
    </source>
</evidence>
<dbReference type="Proteomes" id="UP000694844">
    <property type="component" value="Chromosome 8"/>
</dbReference>
<keyword evidence="27" id="KW-0460">Magnesium</keyword>
<evidence type="ECO:0000256" key="7">
    <source>
        <dbReference type="ARBA" id="ARBA00012483"/>
    </source>
</evidence>
<feature type="binding site" evidence="27">
    <location>
        <position position="48"/>
    </location>
    <ligand>
        <name>Mg(2+)</name>
        <dbReference type="ChEBI" id="CHEBI:18420"/>
    </ligand>
</feature>
<keyword evidence="19" id="KW-0333">Golgi apparatus</keyword>
<feature type="compositionally biased region" description="Polar residues" evidence="29">
    <location>
        <begin position="555"/>
        <end position="564"/>
    </location>
</feature>
<dbReference type="Pfam" id="PF02037">
    <property type="entry name" value="SAP"/>
    <property type="match status" value="1"/>
</dbReference>
<evidence type="ECO:0000256" key="6">
    <source>
        <dbReference type="ARBA" id="ARBA00010290"/>
    </source>
</evidence>
<feature type="compositionally biased region" description="Basic and acidic residues" evidence="29">
    <location>
        <begin position="900"/>
        <end position="910"/>
    </location>
</feature>
<evidence type="ECO:0000256" key="19">
    <source>
        <dbReference type="ARBA" id="ARBA00023034"/>
    </source>
</evidence>
<dbReference type="InterPro" id="IPR005225">
    <property type="entry name" value="Small_GTP-bd"/>
</dbReference>
<comment type="catalytic activity">
    <reaction evidence="1">
        <text>S-ubiquitinyl-[E2 ubiquitin-conjugating enzyme]-L-cysteine + [acceptor protein]-L-lysine = [E2 ubiquitin-conjugating enzyme]-L-cysteine + N(6)-ubiquitinyl-[acceptor protein]-L-lysine.</text>
        <dbReference type="EC" id="2.3.2.27"/>
    </reaction>
</comment>
<dbReference type="PANTHER" id="PTHR14134:SF2">
    <property type="entry name" value="E3 UBIQUITIN-PROTEIN LIGASE RAD18"/>
    <property type="match status" value="1"/>
</dbReference>
<evidence type="ECO:0000256" key="13">
    <source>
        <dbReference type="ARBA" id="ARBA00022763"/>
    </source>
</evidence>
<evidence type="ECO:0000256" key="22">
    <source>
        <dbReference type="ARBA" id="ARBA00023204"/>
    </source>
</evidence>
<evidence type="ECO:0000256" key="18">
    <source>
        <dbReference type="ARBA" id="ARBA00022927"/>
    </source>
</evidence>
<feature type="compositionally biased region" description="Basic residues" evidence="29">
    <location>
        <begin position="960"/>
        <end position="971"/>
    </location>
</feature>
<dbReference type="GO" id="GO:0006513">
    <property type="term" value="P:protein monoubiquitination"/>
    <property type="evidence" value="ECO:0007669"/>
    <property type="project" value="InterPro"/>
</dbReference>
<evidence type="ECO:0000256" key="25">
    <source>
        <dbReference type="ARBA" id="ARBA00082369"/>
    </source>
</evidence>
<feature type="binding site" evidence="26">
    <location>
        <begin position="126"/>
        <end position="129"/>
    </location>
    <ligand>
        <name>GTP</name>
        <dbReference type="ChEBI" id="CHEBI:37565"/>
    </ligand>
</feature>
<feature type="compositionally biased region" description="Basic and acidic residues" evidence="29">
    <location>
        <begin position="919"/>
        <end position="935"/>
    </location>
</feature>
<dbReference type="GO" id="GO:0097505">
    <property type="term" value="C:Rad6-Rad18 complex"/>
    <property type="evidence" value="ECO:0007669"/>
    <property type="project" value="TreeGrafter"/>
</dbReference>
<evidence type="ECO:0000256" key="29">
    <source>
        <dbReference type="SAM" id="MobiDB-lite"/>
    </source>
</evidence>
<evidence type="ECO:0000313" key="33">
    <source>
        <dbReference type="RefSeq" id="XP_022299381.1"/>
    </source>
</evidence>
<dbReference type="SMART" id="SM00734">
    <property type="entry name" value="ZnF_Rad18"/>
    <property type="match status" value="1"/>
</dbReference>
<protein>
    <recommendedName>
        <fullName evidence="7">RING-type E3 ubiquitin transferase</fullName>
        <ecNumber evidence="7">2.3.2.27</ecNumber>
    </recommendedName>
    <alternativeName>
        <fullName evidence="24 25">RING-type E3 ubiquitin transferase RAD18</fullName>
    </alternativeName>
</protein>
<evidence type="ECO:0000256" key="11">
    <source>
        <dbReference type="ARBA" id="ARBA00022723"/>
    </source>
</evidence>
<evidence type="ECO:0000256" key="16">
    <source>
        <dbReference type="ARBA" id="ARBA00022833"/>
    </source>
</evidence>
<dbReference type="GO" id="GO:0008270">
    <property type="term" value="F:zinc ion binding"/>
    <property type="evidence" value="ECO:0007669"/>
    <property type="project" value="UniProtKB-KW"/>
</dbReference>
<evidence type="ECO:0000256" key="4">
    <source>
        <dbReference type="ARBA" id="ARBA00004906"/>
    </source>
</evidence>
<keyword evidence="21 26" id="KW-0342">GTP-binding</keyword>
<evidence type="ECO:0000256" key="9">
    <source>
        <dbReference type="ARBA" id="ARBA00022679"/>
    </source>
</evidence>
<feature type="region of interest" description="Disordered" evidence="29">
    <location>
        <begin position="336"/>
        <end position="365"/>
    </location>
</feature>
<feature type="compositionally biased region" description="Low complexity" evidence="29">
    <location>
        <begin position="1033"/>
        <end position="1053"/>
    </location>
</feature>
<keyword evidence="10" id="KW-0519">Myristate</keyword>
<evidence type="ECO:0000256" key="23">
    <source>
        <dbReference type="ARBA" id="ARBA00023242"/>
    </source>
</evidence>
<dbReference type="NCBIfam" id="TIGR00231">
    <property type="entry name" value="small_GTP"/>
    <property type="match status" value="1"/>
</dbReference>
<dbReference type="GO" id="GO:0005794">
    <property type="term" value="C:Golgi apparatus"/>
    <property type="evidence" value="ECO:0007669"/>
    <property type="project" value="UniProtKB-SubCell"/>
</dbReference>
<dbReference type="GO" id="GO:0006281">
    <property type="term" value="P:DNA repair"/>
    <property type="evidence" value="ECO:0007669"/>
    <property type="project" value="UniProtKB-KW"/>
</dbReference>
<dbReference type="CDD" id="cd04150">
    <property type="entry name" value="Arf1_5_like"/>
    <property type="match status" value="1"/>
</dbReference>
<dbReference type="GO" id="GO:0016192">
    <property type="term" value="P:vesicle-mediated transport"/>
    <property type="evidence" value="ECO:0007669"/>
    <property type="project" value="UniProtKB-KW"/>
</dbReference>
<evidence type="ECO:0000256" key="5">
    <source>
        <dbReference type="ARBA" id="ARBA00009506"/>
    </source>
</evidence>
<dbReference type="PROSITE" id="PS50800">
    <property type="entry name" value="SAP"/>
    <property type="match status" value="1"/>
</dbReference>
<feature type="compositionally biased region" description="Polar residues" evidence="29">
    <location>
        <begin position="888"/>
        <end position="899"/>
    </location>
</feature>
<evidence type="ECO:0000256" key="28">
    <source>
        <dbReference type="PROSITE-ProRule" id="PRU00175"/>
    </source>
</evidence>
<dbReference type="KEGG" id="cvn:111108105"/>
<dbReference type="GO" id="GO:0006301">
    <property type="term" value="P:DNA damage tolerance"/>
    <property type="evidence" value="ECO:0007669"/>
    <property type="project" value="InterPro"/>
</dbReference>
<evidence type="ECO:0000256" key="20">
    <source>
        <dbReference type="ARBA" id="ARBA00023125"/>
    </source>
</evidence>
<dbReference type="GeneID" id="111108105"/>
<keyword evidence="20" id="KW-0238">DNA-binding</keyword>
<dbReference type="SMART" id="SM00184">
    <property type="entry name" value="RING"/>
    <property type="match status" value="1"/>
</dbReference>
<keyword evidence="11 27" id="KW-0479">Metal-binding</keyword>
<dbReference type="OrthoDB" id="9049620at2759"/>
<keyword evidence="8" id="KW-0813">Transport</keyword>
<evidence type="ECO:0000256" key="26">
    <source>
        <dbReference type="PIRSR" id="PIRSR606689-1"/>
    </source>
</evidence>
<feature type="compositionally biased region" description="Basic and acidic residues" evidence="29">
    <location>
        <begin position="528"/>
        <end position="545"/>
    </location>
</feature>
<keyword evidence="32" id="KW-1185">Reference proteome</keyword>
<dbReference type="InterPro" id="IPR039577">
    <property type="entry name" value="Rad18"/>
</dbReference>
<feature type="binding site" evidence="26">
    <location>
        <begin position="24"/>
        <end position="31"/>
    </location>
    <ligand>
        <name>GTP</name>
        <dbReference type="ChEBI" id="CHEBI:37565"/>
    </ligand>
</feature>
<dbReference type="PANTHER" id="PTHR14134">
    <property type="entry name" value="E3 UBIQUITIN-PROTEIN LIGASE RAD18"/>
    <property type="match status" value="1"/>
</dbReference>
<dbReference type="Pfam" id="PF13923">
    <property type="entry name" value="zf-C3HC4_2"/>
    <property type="match status" value="1"/>
</dbReference>
<dbReference type="PROSITE" id="PS50089">
    <property type="entry name" value="ZF_RING_2"/>
    <property type="match status" value="1"/>
</dbReference>
<dbReference type="GO" id="GO:0005525">
    <property type="term" value="F:GTP binding"/>
    <property type="evidence" value="ECO:0007669"/>
    <property type="project" value="UniProtKB-KW"/>
</dbReference>
<name>A0A8B8B8I8_CRAVI</name>
<keyword evidence="14 28" id="KW-0863">Zinc-finger</keyword>
<feature type="domain" description="SAP" evidence="31">
    <location>
        <begin position="416"/>
        <end position="450"/>
    </location>
</feature>
<evidence type="ECO:0000256" key="17">
    <source>
        <dbReference type="ARBA" id="ARBA00022892"/>
    </source>
</evidence>
<organism evidence="32 33">
    <name type="scientific">Crassostrea virginica</name>
    <name type="common">Eastern oyster</name>
    <dbReference type="NCBI Taxonomy" id="6565"/>
    <lineage>
        <taxon>Eukaryota</taxon>
        <taxon>Metazoa</taxon>
        <taxon>Spiralia</taxon>
        <taxon>Lophotrochozoa</taxon>
        <taxon>Mollusca</taxon>
        <taxon>Bivalvia</taxon>
        <taxon>Autobranchia</taxon>
        <taxon>Pteriomorphia</taxon>
        <taxon>Ostreida</taxon>
        <taxon>Ostreoidea</taxon>
        <taxon>Ostreidae</taxon>
        <taxon>Crassostrea</taxon>
    </lineage>
</organism>
<dbReference type="PRINTS" id="PR00328">
    <property type="entry name" value="SAR1GTPBP"/>
</dbReference>
<feature type="compositionally biased region" description="Polar residues" evidence="29">
    <location>
        <begin position="857"/>
        <end position="880"/>
    </location>
</feature>
<dbReference type="InterPro" id="IPR006642">
    <property type="entry name" value="Rad18_UBZ4"/>
</dbReference>
<keyword evidence="15" id="KW-0833">Ubl conjugation pathway</keyword>
<dbReference type="FunFam" id="3.40.50.300:FF:003539">
    <property type="entry name" value="ADP-ribosylation factor 1"/>
    <property type="match status" value="1"/>
</dbReference>
<keyword evidence="16" id="KW-0862">Zinc</keyword>
<feature type="region of interest" description="Disordered" evidence="29">
    <location>
        <begin position="519"/>
        <end position="701"/>
    </location>
</feature>
<comment type="pathway">
    <text evidence="4">Protein modification; protein ubiquitination.</text>
</comment>
<feature type="compositionally biased region" description="Polar residues" evidence="29">
    <location>
        <begin position="796"/>
        <end position="806"/>
    </location>
</feature>
<evidence type="ECO:0000256" key="24">
    <source>
        <dbReference type="ARBA" id="ARBA00031783"/>
    </source>
</evidence>
<dbReference type="CDD" id="cd16529">
    <property type="entry name" value="RING-HC_RAD18"/>
    <property type="match status" value="1"/>
</dbReference>
<dbReference type="Gene3D" id="3.40.50.300">
    <property type="entry name" value="P-loop containing nucleotide triphosphate hydrolases"/>
    <property type="match status" value="1"/>
</dbReference>
<feature type="region of interest" description="Disordered" evidence="29">
    <location>
        <begin position="306"/>
        <end position="325"/>
    </location>
</feature>
<dbReference type="PROSITE" id="PS00518">
    <property type="entry name" value="ZF_RING_1"/>
    <property type="match status" value="1"/>
</dbReference>
<dbReference type="SUPFAM" id="SSF57850">
    <property type="entry name" value="RING/U-box"/>
    <property type="match status" value="1"/>
</dbReference>
<feature type="binding site" evidence="26">
    <location>
        <position position="70"/>
    </location>
    <ligand>
        <name>GTP</name>
        <dbReference type="ChEBI" id="CHEBI:37565"/>
    </ligand>
</feature>